<dbReference type="EMBL" id="MU151172">
    <property type="protein sequence ID" value="KAF9448120.1"/>
    <property type="molecule type" value="Genomic_DNA"/>
</dbReference>
<dbReference type="GO" id="GO:0022857">
    <property type="term" value="F:transmembrane transporter activity"/>
    <property type="evidence" value="ECO:0007669"/>
    <property type="project" value="InterPro"/>
</dbReference>
<dbReference type="AlphaFoldDB" id="A0A9P6C3W1"/>
<gene>
    <name evidence="10" type="ORF">P691DRAFT_775638</name>
</gene>
<keyword evidence="6 8" id="KW-0472">Membrane</keyword>
<evidence type="ECO:0000256" key="7">
    <source>
        <dbReference type="SAM" id="MobiDB-lite"/>
    </source>
</evidence>
<evidence type="ECO:0000256" key="5">
    <source>
        <dbReference type="ARBA" id="ARBA00022989"/>
    </source>
</evidence>
<evidence type="ECO:0000256" key="2">
    <source>
        <dbReference type="ARBA" id="ARBA00008335"/>
    </source>
</evidence>
<evidence type="ECO:0000256" key="1">
    <source>
        <dbReference type="ARBA" id="ARBA00004127"/>
    </source>
</evidence>
<dbReference type="OrthoDB" id="413079at2759"/>
<protein>
    <submittedName>
        <fullName evidence="10">MFS general substrate transporter</fullName>
    </submittedName>
</protein>
<dbReference type="InterPro" id="IPR011701">
    <property type="entry name" value="MFS"/>
</dbReference>
<accession>A0A9P6C3W1</accession>
<feature type="domain" description="Major facilitator superfamily (MFS) profile" evidence="9">
    <location>
        <begin position="36"/>
        <end position="198"/>
    </location>
</feature>
<dbReference type="Pfam" id="PF07690">
    <property type="entry name" value="MFS_1"/>
    <property type="match status" value="1"/>
</dbReference>
<dbReference type="InterPro" id="IPR036259">
    <property type="entry name" value="MFS_trans_sf"/>
</dbReference>
<evidence type="ECO:0000256" key="3">
    <source>
        <dbReference type="ARBA" id="ARBA00022448"/>
    </source>
</evidence>
<comment type="caution">
    <text evidence="10">The sequence shown here is derived from an EMBL/GenBank/DDBJ whole genome shotgun (WGS) entry which is preliminary data.</text>
</comment>
<dbReference type="InterPro" id="IPR020846">
    <property type="entry name" value="MFS_dom"/>
</dbReference>
<keyword evidence="3" id="KW-0813">Transport</keyword>
<dbReference type="PANTHER" id="PTHR23514:SF3">
    <property type="entry name" value="BYPASS OF STOP CODON PROTEIN 6"/>
    <property type="match status" value="1"/>
</dbReference>
<feature type="transmembrane region" description="Helical" evidence="8">
    <location>
        <begin position="160"/>
        <end position="181"/>
    </location>
</feature>
<dbReference type="Gene3D" id="1.20.1250.20">
    <property type="entry name" value="MFS general substrate transporter like domains"/>
    <property type="match status" value="1"/>
</dbReference>
<feature type="transmembrane region" description="Helical" evidence="8">
    <location>
        <begin position="35"/>
        <end position="52"/>
    </location>
</feature>
<keyword evidence="5 8" id="KW-1133">Transmembrane helix</keyword>
<dbReference type="InterPro" id="IPR051788">
    <property type="entry name" value="MFS_Transporter"/>
</dbReference>
<feature type="transmembrane region" description="Helical" evidence="8">
    <location>
        <begin position="64"/>
        <end position="91"/>
    </location>
</feature>
<dbReference type="PANTHER" id="PTHR23514">
    <property type="entry name" value="BYPASS OF STOP CODON PROTEIN 6"/>
    <property type="match status" value="1"/>
</dbReference>
<sequence>MAPALSKSGDTGETAIIGDDEHDTRTKKQKMTEKIQFSALCWCIFLAGWNDGTTGPLLPRIQEVYHVGFIIVSLIFIFACLGFISGALANVHLTDRLGFGKTIILGSVCQIIAYTLQSPAPPFPVFVMAFTINGFGVALQDAQANGFVASLQHNGETKMGLLHAAYGAGALIAPLISTQFAQLQCWSFHYLVSLDAKR</sequence>
<feature type="transmembrane region" description="Helical" evidence="8">
    <location>
        <begin position="122"/>
        <end position="139"/>
    </location>
</feature>
<dbReference type="Proteomes" id="UP000807342">
    <property type="component" value="Unassembled WGS sequence"/>
</dbReference>
<organism evidence="10 11">
    <name type="scientific">Macrolepiota fuliginosa MF-IS2</name>
    <dbReference type="NCBI Taxonomy" id="1400762"/>
    <lineage>
        <taxon>Eukaryota</taxon>
        <taxon>Fungi</taxon>
        <taxon>Dikarya</taxon>
        <taxon>Basidiomycota</taxon>
        <taxon>Agaricomycotina</taxon>
        <taxon>Agaricomycetes</taxon>
        <taxon>Agaricomycetidae</taxon>
        <taxon>Agaricales</taxon>
        <taxon>Agaricineae</taxon>
        <taxon>Agaricaceae</taxon>
        <taxon>Macrolepiota</taxon>
    </lineage>
</organism>
<dbReference type="PROSITE" id="PS50850">
    <property type="entry name" value="MFS"/>
    <property type="match status" value="1"/>
</dbReference>
<reference evidence="10" key="1">
    <citation type="submission" date="2020-11" db="EMBL/GenBank/DDBJ databases">
        <authorList>
            <consortium name="DOE Joint Genome Institute"/>
            <person name="Ahrendt S."/>
            <person name="Riley R."/>
            <person name="Andreopoulos W."/>
            <person name="Labutti K."/>
            <person name="Pangilinan J."/>
            <person name="Ruiz-Duenas F.J."/>
            <person name="Barrasa J.M."/>
            <person name="Sanchez-Garcia M."/>
            <person name="Camarero S."/>
            <person name="Miyauchi S."/>
            <person name="Serrano A."/>
            <person name="Linde D."/>
            <person name="Babiker R."/>
            <person name="Drula E."/>
            <person name="Ayuso-Fernandez I."/>
            <person name="Pacheco R."/>
            <person name="Padilla G."/>
            <person name="Ferreira P."/>
            <person name="Barriuso J."/>
            <person name="Kellner H."/>
            <person name="Castanera R."/>
            <person name="Alfaro M."/>
            <person name="Ramirez L."/>
            <person name="Pisabarro A.G."/>
            <person name="Kuo A."/>
            <person name="Tritt A."/>
            <person name="Lipzen A."/>
            <person name="He G."/>
            <person name="Yan M."/>
            <person name="Ng V."/>
            <person name="Cullen D."/>
            <person name="Martin F."/>
            <person name="Rosso M.-N."/>
            <person name="Henrissat B."/>
            <person name="Hibbett D."/>
            <person name="Martinez A.T."/>
            <person name="Grigoriev I.V."/>
        </authorList>
    </citation>
    <scope>NUCLEOTIDE SEQUENCE</scope>
    <source>
        <strain evidence="10">MF-IS2</strain>
    </source>
</reference>
<evidence type="ECO:0000259" key="9">
    <source>
        <dbReference type="PROSITE" id="PS50850"/>
    </source>
</evidence>
<keyword evidence="11" id="KW-1185">Reference proteome</keyword>
<keyword evidence="4 8" id="KW-0812">Transmembrane</keyword>
<feature type="transmembrane region" description="Helical" evidence="8">
    <location>
        <begin position="98"/>
        <end position="116"/>
    </location>
</feature>
<dbReference type="SUPFAM" id="SSF103473">
    <property type="entry name" value="MFS general substrate transporter"/>
    <property type="match status" value="1"/>
</dbReference>
<dbReference type="GO" id="GO:0012505">
    <property type="term" value="C:endomembrane system"/>
    <property type="evidence" value="ECO:0007669"/>
    <property type="project" value="UniProtKB-SubCell"/>
</dbReference>
<feature type="region of interest" description="Disordered" evidence="7">
    <location>
        <begin position="1"/>
        <end position="25"/>
    </location>
</feature>
<evidence type="ECO:0000313" key="11">
    <source>
        <dbReference type="Proteomes" id="UP000807342"/>
    </source>
</evidence>
<evidence type="ECO:0000256" key="8">
    <source>
        <dbReference type="SAM" id="Phobius"/>
    </source>
</evidence>
<name>A0A9P6C3W1_9AGAR</name>
<evidence type="ECO:0000256" key="6">
    <source>
        <dbReference type="ARBA" id="ARBA00023136"/>
    </source>
</evidence>
<comment type="subcellular location">
    <subcellularLocation>
        <location evidence="1">Endomembrane system</location>
        <topology evidence="1">Multi-pass membrane protein</topology>
    </subcellularLocation>
</comment>
<comment type="similarity">
    <text evidence="2">Belongs to the major facilitator superfamily.</text>
</comment>
<evidence type="ECO:0000256" key="4">
    <source>
        <dbReference type="ARBA" id="ARBA00022692"/>
    </source>
</evidence>
<evidence type="ECO:0000313" key="10">
    <source>
        <dbReference type="EMBL" id="KAF9448120.1"/>
    </source>
</evidence>
<dbReference type="GO" id="GO:0016020">
    <property type="term" value="C:membrane"/>
    <property type="evidence" value="ECO:0007669"/>
    <property type="project" value="TreeGrafter"/>
</dbReference>
<proteinExistence type="inferred from homology"/>